<evidence type="ECO:0000313" key="1">
    <source>
        <dbReference type="EMBL" id="MCI64429.1"/>
    </source>
</evidence>
<dbReference type="EMBL" id="LXQA010655768">
    <property type="protein sequence ID" value="MCI64429.1"/>
    <property type="molecule type" value="Genomic_DNA"/>
</dbReference>
<evidence type="ECO:0000313" key="2">
    <source>
        <dbReference type="Proteomes" id="UP000265520"/>
    </source>
</evidence>
<keyword evidence="2" id="KW-1185">Reference proteome</keyword>
<protein>
    <submittedName>
        <fullName evidence="1">Uncharacterized protein</fullName>
    </submittedName>
</protein>
<reference evidence="1 2" key="1">
    <citation type="journal article" date="2018" name="Front. Plant Sci.">
        <title>Red Clover (Trifolium pratense) and Zigzag Clover (T. medium) - A Picture of Genomic Similarities and Differences.</title>
        <authorList>
            <person name="Dluhosova J."/>
            <person name="Istvanek J."/>
            <person name="Nedelnik J."/>
            <person name="Repkova J."/>
        </authorList>
    </citation>
    <scope>NUCLEOTIDE SEQUENCE [LARGE SCALE GENOMIC DNA]</scope>
    <source>
        <strain evidence="2">cv. 10/8</strain>
        <tissue evidence="1">Leaf</tissue>
    </source>
</reference>
<accession>A0A392TU34</accession>
<organism evidence="1 2">
    <name type="scientific">Trifolium medium</name>
    <dbReference type="NCBI Taxonomy" id="97028"/>
    <lineage>
        <taxon>Eukaryota</taxon>
        <taxon>Viridiplantae</taxon>
        <taxon>Streptophyta</taxon>
        <taxon>Embryophyta</taxon>
        <taxon>Tracheophyta</taxon>
        <taxon>Spermatophyta</taxon>
        <taxon>Magnoliopsida</taxon>
        <taxon>eudicotyledons</taxon>
        <taxon>Gunneridae</taxon>
        <taxon>Pentapetalae</taxon>
        <taxon>rosids</taxon>
        <taxon>fabids</taxon>
        <taxon>Fabales</taxon>
        <taxon>Fabaceae</taxon>
        <taxon>Papilionoideae</taxon>
        <taxon>50 kb inversion clade</taxon>
        <taxon>NPAAA clade</taxon>
        <taxon>Hologalegina</taxon>
        <taxon>IRL clade</taxon>
        <taxon>Trifolieae</taxon>
        <taxon>Trifolium</taxon>
    </lineage>
</organism>
<sequence>MSAIVKKCRDSATEVTLSVLYQMHARDPACYQELERAFCLLDSWSAAQSVRTRTESEGTAAA</sequence>
<dbReference type="AlphaFoldDB" id="A0A392TU34"/>
<feature type="non-terminal residue" evidence="1">
    <location>
        <position position="62"/>
    </location>
</feature>
<name>A0A392TU34_9FABA</name>
<comment type="caution">
    <text evidence="1">The sequence shown here is derived from an EMBL/GenBank/DDBJ whole genome shotgun (WGS) entry which is preliminary data.</text>
</comment>
<dbReference type="Proteomes" id="UP000265520">
    <property type="component" value="Unassembled WGS sequence"/>
</dbReference>
<proteinExistence type="predicted"/>